<dbReference type="InterPro" id="IPR036869">
    <property type="entry name" value="J_dom_sf"/>
</dbReference>
<dbReference type="Pfam" id="PF00226">
    <property type="entry name" value="DnaJ"/>
    <property type="match status" value="1"/>
</dbReference>
<dbReference type="PROSITE" id="PS50076">
    <property type="entry name" value="DNAJ_2"/>
    <property type="match status" value="1"/>
</dbReference>
<reference evidence="4" key="1">
    <citation type="submission" date="2020-10" db="EMBL/GenBank/DDBJ databases">
        <authorList>
            <person name="Gilroy R."/>
        </authorList>
    </citation>
    <scope>NUCLEOTIDE SEQUENCE</scope>
    <source>
        <strain evidence="4">17213</strain>
    </source>
</reference>
<comment type="caution">
    <text evidence="4">The sequence shown here is derived from an EMBL/GenBank/DDBJ whole genome shotgun (WGS) entry which is preliminary data.</text>
</comment>
<proteinExistence type="predicted"/>
<dbReference type="Gene3D" id="1.10.287.110">
    <property type="entry name" value="DnaJ domain"/>
    <property type="match status" value="1"/>
</dbReference>
<dbReference type="Proteomes" id="UP000823631">
    <property type="component" value="Unassembled WGS sequence"/>
</dbReference>
<dbReference type="EMBL" id="JADINH010000176">
    <property type="protein sequence ID" value="MBO8416487.1"/>
    <property type="molecule type" value="Genomic_DNA"/>
</dbReference>
<sequence length="401" mass="43353">MTNSARARDRLTYAGACCCAALGLVFGNLLLGDSSAALAQALSARFGSTWFFEDLLASSISPVGALLGLVFGFVLFDLPRLSLHQAYKDNLGECVQYLQGDVLLQEALFRVFGALIGRAPVNLLQRELLFKICMRLELIPVSDRKLSTGAGSALSAEEERALHFKLTAAGGWLKAGAQGPERELKAALLYLNQTCSQRKLYALRPWICARLADLALTSLQLNALVEEAYYELTAALGAFKADSESQLHLKLESRAERAFSRREALLASCPWNFSFFEEQGQPGQQAQDDPGANSQAQGAAGYGADDYGGYGGYSYEQSGSSGPHSGSSAASLNEMSVSEACQILGVSALAPVSEIKARYRKLMFKYHPDHQAGKSARAREQAKEQALLVKLAYELLLSLRS</sequence>
<evidence type="ECO:0000313" key="5">
    <source>
        <dbReference type="Proteomes" id="UP000823631"/>
    </source>
</evidence>
<gene>
    <name evidence="4" type="ORF">IAB19_08920</name>
</gene>
<dbReference type="PANTHER" id="PTHR24074">
    <property type="entry name" value="CO-CHAPERONE PROTEIN DJLA"/>
    <property type="match status" value="1"/>
</dbReference>
<name>A0A9D9DEA7_9GAMM</name>
<dbReference type="PRINTS" id="PR00625">
    <property type="entry name" value="JDOMAIN"/>
</dbReference>
<dbReference type="SMART" id="SM00271">
    <property type="entry name" value="DnaJ"/>
    <property type="match status" value="1"/>
</dbReference>
<dbReference type="SUPFAM" id="SSF46565">
    <property type="entry name" value="Chaperone J-domain"/>
    <property type="match status" value="1"/>
</dbReference>
<keyword evidence="2" id="KW-0472">Membrane</keyword>
<evidence type="ECO:0000256" key="1">
    <source>
        <dbReference type="ARBA" id="ARBA00023186"/>
    </source>
</evidence>
<protein>
    <submittedName>
        <fullName evidence="4">J domain-containing protein</fullName>
    </submittedName>
</protein>
<dbReference type="InterPro" id="IPR050817">
    <property type="entry name" value="DjlA_DnaK_co-chaperone"/>
</dbReference>
<feature type="domain" description="J" evidence="3">
    <location>
        <begin position="339"/>
        <end position="401"/>
    </location>
</feature>
<feature type="transmembrane region" description="Helical" evidence="2">
    <location>
        <begin position="55"/>
        <end position="78"/>
    </location>
</feature>
<evidence type="ECO:0000313" key="4">
    <source>
        <dbReference type="EMBL" id="MBO8416487.1"/>
    </source>
</evidence>
<reference evidence="4" key="2">
    <citation type="journal article" date="2021" name="PeerJ">
        <title>Extensive microbial diversity within the chicken gut microbiome revealed by metagenomics and culture.</title>
        <authorList>
            <person name="Gilroy R."/>
            <person name="Ravi A."/>
            <person name="Getino M."/>
            <person name="Pursley I."/>
            <person name="Horton D.L."/>
            <person name="Alikhan N.F."/>
            <person name="Baker D."/>
            <person name="Gharbi K."/>
            <person name="Hall N."/>
            <person name="Watson M."/>
            <person name="Adriaenssens E.M."/>
            <person name="Foster-Nyarko E."/>
            <person name="Jarju S."/>
            <person name="Secka A."/>
            <person name="Antonio M."/>
            <person name="Oren A."/>
            <person name="Chaudhuri R.R."/>
            <person name="La Ragione R."/>
            <person name="Hildebrand F."/>
            <person name="Pallen M.J."/>
        </authorList>
    </citation>
    <scope>NUCLEOTIDE SEQUENCE</scope>
    <source>
        <strain evidence="4">17213</strain>
    </source>
</reference>
<organism evidence="4 5">
    <name type="scientific">Candidatus Avisuccinivibrio stercorigallinarum</name>
    <dbReference type="NCBI Taxonomy" id="2840704"/>
    <lineage>
        <taxon>Bacteria</taxon>
        <taxon>Pseudomonadati</taxon>
        <taxon>Pseudomonadota</taxon>
        <taxon>Gammaproteobacteria</taxon>
        <taxon>Aeromonadales</taxon>
        <taxon>Succinivibrionaceae</taxon>
        <taxon>Succinivibrionaceae incertae sedis</taxon>
        <taxon>Candidatus Avisuccinivibrio</taxon>
    </lineage>
</organism>
<keyword evidence="1" id="KW-0143">Chaperone</keyword>
<accession>A0A9D9DEA7</accession>
<evidence type="ECO:0000256" key="2">
    <source>
        <dbReference type="SAM" id="Phobius"/>
    </source>
</evidence>
<dbReference type="AlphaFoldDB" id="A0A9D9DEA7"/>
<evidence type="ECO:0000259" key="3">
    <source>
        <dbReference type="PROSITE" id="PS50076"/>
    </source>
</evidence>
<keyword evidence="2" id="KW-1133">Transmembrane helix</keyword>
<dbReference type="CDD" id="cd06257">
    <property type="entry name" value="DnaJ"/>
    <property type="match status" value="1"/>
</dbReference>
<keyword evidence="2" id="KW-0812">Transmembrane</keyword>
<dbReference type="InterPro" id="IPR001623">
    <property type="entry name" value="DnaJ_domain"/>
</dbReference>